<evidence type="ECO:0008006" key="3">
    <source>
        <dbReference type="Google" id="ProtNLM"/>
    </source>
</evidence>
<accession>A0ABT5XRI5</accession>
<evidence type="ECO:0000313" key="1">
    <source>
        <dbReference type="EMBL" id="MDF0708518.1"/>
    </source>
</evidence>
<dbReference type="EMBL" id="JARFVA010000006">
    <property type="protein sequence ID" value="MDF0708518.1"/>
    <property type="molecule type" value="Genomic_DNA"/>
</dbReference>
<organism evidence="1 2">
    <name type="scientific">Flagellimonas okinawensis</name>
    <dbReference type="NCBI Taxonomy" id="3031324"/>
    <lineage>
        <taxon>Bacteria</taxon>
        <taxon>Pseudomonadati</taxon>
        <taxon>Bacteroidota</taxon>
        <taxon>Flavobacteriia</taxon>
        <taxon>Flavobacteriales</taxon>
        <taxon>Flavobacteriaceae</taxon>
        <taxon>Flagellimonas</taxon>
    </lineage>
</organism>
<protein>
    <recommendedName>
        <fullName evidence="3">WYL domain-containing protein</fullName>
    </recommendedName>
</protein>
<comment type="caution">
    <text evidence="1">The sequence shown here is derived from an EMBL/GenBank/DDBJ whole genome shotgun (WGS) entry which is preliminary data.</text>
</comment>
<proteinExistence type="predicted"/>
<sequence>MPDNQKALKRYRIILKILSREGSFSSKYIHEACLNSGIEVAYRTIQKDLEDLRDDHTIFGRSLGIEKDEKVKKWFSTGIPKEIFATLELKDGEIDALLFYVKTINQYRDYPIFKDISQAMKKVIDSSNISHERKELFRLKNLLEPEIHPPIAGIEFIIDLLKAISAKKIIEVEYGRFGNKPKMHKVKPLLLKEDKLMWYLIGIR</sequence>
<name>A0ABT5XRI5_9FLAO</name>
<dbReference type="Proteomes" id="UP001217083">
    <property type="component" value="Unassembled WGS sequence"/>
</dbReference>
<evidence type="ECO:0000313" key="2">
    <source>
        <dbReference type="Proteomes" id="UP001217083"/>
    </source>
</evidence>
<gene>
    <name evidence="1" type="ORF">PY091_14930</name>
</gene>
<reference evidence="1 2" key="1">
    <citation type="submission" date="2023-03" db="EMBL/GenBank/DDBJ databases">
        <title>Muricauda XX sp. nov. and Muricauda XXX sp. nov., two novel species isolated from Okinawa Trough.</title>
        <authorList>
            <person name="Cao W."/>
            <person name="Deng X."/>
        </authorList>
    </citation>
    <scope>NUCLEOTIDE SEQUENCE [LARGE SCALE GENOMIC DNA]</scope>
    <source>
        <strain evidence="1 2">81s02</strain>
    </source>
</reference>
<keyword evidence="2" id="KW-1185">Reference proteome</keyword>
<dbReference type="PROSITE" id="PS52050">
    <property type="entry name" value="WYL"/>
    <property type="match status" value="1"/>
</dbReference>
<dbReference type="RefSeq" id="WP_275650452.1">
    <property type="nucleotide sequence ID" value="NZ_JARFVA010000006.1"/>
</dbReference>